<feature type="transmembrane region" description="Helical" evidence="1">
    <location>
        <begin position="51"/>
        <end position="74"/>
    </location>
</feature>
<dbReference type="KEGG" id="pabs:JIR001_17030"/>
<proteinExistence type="predicted"/>
<reference evidence="2" key="2">
    <citation type="journal article" date="2021" name="Microbiol. Resour. Announc.">
        <title>Complete Genome Sequence of Polycladomyces abyssicola JIR-001T, Isolated from Hemipelagic Sediment in Deep Seawater.</title>
        <authorList>
            <person name="Tsubouchi T."/>
            <person name="Kaneko Y."/>
        </authorList>
    </citation>
    <scope>NUCLEOTIDE SEQUENCE</scope>
    <source>
        <strain evidence="2">JIR-001</strain>
    </source>
</reference>
<dbReference type="AlphaFoldDB" id="A0A8D5UEW9"/>
<keyword evidence="1" id="KW-0472">Membrane</keyword>
<protein>
    <submittedName>
        <fullName evidence="2">Uncharacterized protein</fullName>
    </submittedName>
</protein>
<dbReference type="EMBL" id="AP024601">
    <property type="protein sequence ID" value="BCU81920.1"/>
    <property type="molecule type" value="Genomic_DNA"/>
</dbReference>
<keyword evidence="1" id="KW-0812">Transmembrane</keyword>
<keyword evidence="1" id="KW-1133">Transmembrane helix</keyword>
<organism evidence="2 3">
    <name type="scientific">Polycladomyces abyssicola</name>
    <dbReference type="NCBI Taxonomy" id="1125966"/>
    <lineage>
        <taxon>Bacteria</taxon>
        <taxon>Bacillati</taxon>
        <taxon>Bacillota</taxon>
        <taxon>Bacilli</taxon>
        <taxon>Bacillales</taxon>
        <taxon>Thermoactinomycetaceae</taxon>
        <taxon>Polycladomyces</taxon>
    </lineage>
</organism>
<reference evidence="2" key="1">
    <citation type="journal article" date="2013" name="Int. J. Syst. Evol. Microbiol.">
        <title>Polycladomyces abyssicola gen. nov., sp. nov., a thermophilic filamentous bacterium isolated from hemipelagic sediment.</title>
        <authorList>
            <person name="Tsubouchi T."/>
            <person name="Shimane Y."/>
            <person name="Mori K."/>
            <person name="Usui K."/>
            <person name="Hiraki T."/>
            <person name="Tame A."/>
            <person name="Uematsu K."/>
            <person name="Maruyama T."/>
            <person name="Hatada Y."/>
        </authorList>
    </citation>
    <scope>NUCLEOTIDE SEQUENCE</scope>
    <source>
        <strain evidence="2">JIR-001</strain>
    </source>
</reference>
<dbReference type="Proteomes" id="UP000677436">
    <property type="component" value="Chromosome"/>
</dbReference>
<sequence>MDTMGAYKALFTILIIFMGIMYLSDWLSFLLKTAEHDGIVALQNDAFQTTSVSLISASIFNIFAMIMMTCVTYFKPFGKIKKKR</sequence>
<keyword evidence="3" id="KW-1185">Reference proteome</keyword>
<gene>
    <name evidence="2" type="ORF">JIR001_17030</name>
</gene>
<evidence type="ECO:0000313" key="3">
    <source>
        <dbReference type="Proteomes" id="UP000677436"/>
    </source>
</evidence>
<evidence type="ECO:0000313" key="2">
    <source>
        <dbReference type="EMBL" id="BCU81920.1"/>
    </source>
</evidence>
<name>A0A8D5UEW9_9BACL</name>
<evidence type="ECO:0000256" key="1">
    <source>
        <dbReference type="SAM" id="Phobius"/>
    </source>
</evidence>
<feature type="transmembrane region" description="Helical" evidence="1">
    <location>
        <begin position="9"/>
        <end position="31"/>
    </location>
</feature>
<accession>A0A8D5UEW9</accession>